<proteinExistence type="predicted"/>
<evidence type="ECO:0000313" key="3">
    <source>
        <dbReference type="EMBL" id="AZZ56255.1"/>
    </source>
</evidence>
<feature type="transmembrane region" description="Helical" evidence="2">
    <location>
        <begin position="103"/>
        <end position="123"/>
    </location>
</feature>
<feature type="region of interest" description="Disordered" evidence="1">
    <location>
        <begin position="1"/>
        <end position="95"/>
    </location>
</feature>
<dbReference type="KEGG" id="ria:C7V51_10445"/>
<dbReference type="RefSeq" id="WP_104265422.1">
    <property type="nucleotide sequence ID" value="NZ_CP028130.1"/>
</dbReference>
<feature type="compositionally biased region" description="Basic residues" evidence="1">
    <location>
        <begin position="81"/>
        <end position="95"/>
    </location>
</feature>
<keyword evidence="2" id="KW-0472">Membrane</keyword>
<keyword evidence="2" id="KW-1133">Transmembrane helix</keyword>
<dbReference type="Proteomes" id="UP000283946">
    <property type="component" value="Chromosome"/>
</dbReference>
<evidence type="ECO:0000256" key="2">
    <source>
        <dbReference type="SAM" id="Phobius"/>
    </source>
</evidence>
<organism evidence="3 4">
    <name type="scientific">Rathayibacter iranicus</name>
    <dbReference type="NCBI Taxonomy" id="59737"/>
    <lineage>
        <taxon>Bacteria</taxon>
        <taxon>Bacillati</taxon>
        <taxon>Actinomycetota</taxon>
        <taxon>Actinomycetes</taxon>
        <taxon>Micrococcales</taxon>
        <taxon>Microbacteriaceae</taxon>
        <taxon>Rathayibacter</taxon>
    </lineage>
</organism>
<reference evidence="3 4" key="1">
    <citation type="submission" date="2018-03" db="EMBL/GenBank/DDBJ databases">
        <title>Bacteriophage NCPPB3778 and a type I-E CRISPR drive the evolution of the US Biological Select Agent, Rathayibacter toxicus.</title>
        <authorList>
            <person name="Davis E.W.II."/>
            <person name="Tabima J.F."/>
            <person name="Weisberg A.J."/>
            <person name="Dantas Lopes L."/>
            <person name="Wiseman M.S."/>
            <person name="Wiseman M.S."/>
            <person name="Pupko T."/>
            <person name="Belcher M.S."/>
            <person name="Sechler A.J."/>
            <person name="Tancos M.A."/>
            <person name="Schroeder B.K."/>
            <person name="Murray T.D."/>
            <person name="Luster D.G."/>
            <person name="Schneider W.L."/>
            <person name="Rogers E."/>
            <person name="Andreote F.D."/>
            <person name="Grunwald N.J."/>
            <person name="Putnam M.L."/>
            <person name="Chang J.H."/>
        </authorList>
    </citation>
    <scope>NUCLEOTIDE SEQUENCE [LARGE SCALE GENOMIC DNA]</scope>
    <source>
        <strain evidence="3 4">NCCPB 2253</strain>
    </source>
</reference>
<feature type="compositionally biased region" description="Basic and acidic residues" evidence="1">
    <location>
        <begin position="1"/>
        <end position="17"/>
    </location>
</feature>
<protein>
    <submittedName>
        <fullName evidence="3">Uncharacterized protein</fullName>
    </submittedName>
</protein>
<dbReference type="EMBL" id="CP028130">
    <property type="protein sequence ID" value="AZZ56255.1"/>
    <property type="molecule type" value="Genomic_DNA"/>
</dbReference>
<sequence length="128" mass="13392">MSTRPADQRLSEPEQHTQEAAPATERPVVSPASEWPKSPAATAAAGAASPDGADRPTEASGQAEADATSGADQSARPASIRIRKKRTESRASRVKRMTRRTGLVLLAAGLLIGLAFVAVLIVAPHELF</sequence>
<name>A0AAD1AFW8_9MICO</name>
<keyword evidence="2" id="KW-0812">Transmembrane</keyword>
<gene>
    <name evidence="3" type="ORF">C7V51_10445</name>
</gene>
<evidence type="ECO:0000313" key="4">
    <source>
        <dbReference type="Proteomes" id="UP000283946"/>
    </source>
</evidence>
<feature type="compositionally biased region" description="Low complexity" evidence="1">
    <location>
        <begin position="38"/>
        <end position="51"/>
    </location>
</feature>
<accession>A0AAD1AFW8</accession>
<evidence type="ECO:0000256" key="1">
    <source>
        <dbReference type="SAM" id="MobiDB-lite"/>
    </source>
</evidence>
<dbReference type="AlphaFoldDB" id="A0AAD1AFW8"/>